<dbReference type="AlphaFoldDB" id="A0A0F9LTM0"/>
<gene>
    <name evidence="2" type="ORF">LCGC14_1541910</name>
</gene>
<evidence type="ECO:0000313" key="2">
    <source>
        <dbReference type="EMBL" id="KKM60437.1"/>
    </source>
</evidence>
<protein>
    <recommendedName>
        <fullName evidence="3">Transmembrane protein</fullName>
    </recommendedName>
</protein>
<evidence type="ECO:0000256" key="1">
    <source>
        <dbReference type="SAM" id="Phobius"/>
    </source>
</evidence>
<reference evidence="2" key="1">
    <citation type="journal article" date="2015" name="Nature">
        <title>Complex archaea that bridge the gap between prokaryotes and eukaryotes.</title>
        <authorList>
            <person name="Spang A."/>
            <person name="Saw J.H."/>
            <person name="Jorgensen S.L."/>
            <person name="Zaremba-Niedzwiedzka K."/>
            <person name="Martijn J."/>
            <person name="Lind A.E."/>
            <person name="van Eijk R."/>
            <person name="Schleper C."/>
            <person name="Guy L."/>
            <person name="Ettema T.J."/>
        </authorList>
    </citation>
    <scope>NUCLEOTIDE SEQUENCE</scope>
</reference>
<sequence>MKLKDFTLLMLTIVVATLVLVVGALVGVSVIVQNEMYLQCCNGIPCIDTYYTIEDNTCHLVLCENNPIANKDDCTYDGANITNSTLIN</sequence>
<organism evidence="2">
    <name type="scientific">marine sediment metagenome</name>
    <dbReference type="NCBI Taxonomy" id="412755"/>
    <lineage>
        <taxon>unclassified sequences</taxon>
        <taxon>metagenomes</taxon>
        <taxon>ecological metagenomes</taxon>
    </lineage>
</organism>
<name>A0A0F9LTM0_9ZZZZ</name>
<dbReference type="EMBL" id="LAZR01011680">
    <property type="protein sequence ID" value="KKM60437.1"/>
    <property type="molecule type" value="Genomic_DNA"/>
</dbReference>
<evidence type="ECO:0008006" key="3">
    <source>
        <dbReference type="Google" id="ProtNLM"/>
    </source>
</evidence>
<keyword evidence="1" id="KW-1133">Transmembrane helix</keyword>
<comment type="caution">
    <text evidence="2">The sequence shown here is derived from an EMBL/GenBank/DDBJ whole genome shotgun (WGS) entry which is preliminary data.</text>
</comment>
<keyword evidence="1" id="KW-0812">Transmembrane</keyword>
<feature type="transmembrane region" description="Helical" evidence="1">
    <location>
        <begin position="7"/>
        <end position="32"/>
    </location>
</feature>
<proteinExistence type="predicted"/>
<accession>A0A0F9LTM0</accession>
<keyword evidence="1" id="KW-0472">Membrane</keyword>